<dbReference type="RefSeq" id="WP_214505354.1">
    <property type="nucleotide sequence ID" value="NZ_JAHEPS010000001.1"/>
</dbReference>
<name>A0ABS5V078_9GAMM</name>
<proteinExistence type="predicted"/>
<dbReference type="EMBL" id="JAHEPS010000001">
    <property type="protein sequence ID" value="MBT1443156.1"/>
    <property type="molecule type" value="Genomic_DNA"/>
</dbReference>
<reference evidence="1 2" key="1">
    <citation type="submission" date="2021-05" db="EMBL/GenBank/DDBJ databases">
        <title>Shewanella sp. JM162201.</title>
        <authorList>
            <person name="Xu S."/>
            <person name="Li A."/>
        </authorList>
    </citation>
    <scope>NUCLEOTIDE SEQUENCE [LARGE SCALE GENOMIC DNA]</scope>
    <source>
        <strain evidence="1 2">JM162201</strain>
    </source>
</reference>
<comment type="caution">
    <text evidence="1">The sequence shown here is derived from an EMBL/GenBank/DDBJ whole genome shotgun (WGS) entry which is preliminary data.</text>
</comment>
<organism evidence="1 2">
    <name type="scientific">Shewanella jiangmenensis</name>
    <dbReference type="NCBI Taxonomy" id="2837387"/>
    <lineage>
        <taxon>Bacteria</taxon>
        <taxon>Pseudomonadati</taxon>
        <taxon>Pseudomonadota</taxon>
        <taxon>Gammaproteobacteria</taxon>
        <taxon>Alteromonadales</taxon>
        <taxon>Shewanellaceae</taxon>
        <taxon>Shewanella</taxon>
    </lineage>
</organism>
<dbReference type="Proteomes" id="UP001195903">
    <property type="component" value="Unassembled WGS sequence"/>
</dbReference>
<keyword evidence="2" id="KW-1185">Reference proteome</keyword>
<evidence type="ECO:0000313" key="1">
    <source>
        <dbReference type="EMBL" id="MBT1443156.1"/>
    </source>
</evidence>
<accession>A0ABS5V078</accession>
<evidence type="ECO:0000313" key="2">
    <source>
        <dbReference type="Proteomes" id="UP001195903"/>
    </source>
</evidence>
<gene>
    <name evidence="1" type="ORF">KJI95_01250</name>
</gene>
<protein>
    <submittedName>
        <fullName evidence="1">Uncharacterized protein</fullName>
    </submittedName>
</protein>
<sequence length="107" mass="11310">MQSSKVQALPCPAKGEKKARQKLLTKLARRSLIESSSLLSTKPSANDGDLPRANAPQKALSIAKLRPAQGSMAFALTPLKRRPCGGCEALKGGLCQCALKLAKRRAG</sequence>